<proteinExistence type="predicted"/>
<dbReference type="Pfam" id="PF02674">
    <property type="entry name" value="Colicin_V"/>
    <property type="match status" value="1"/>
</dbReference>
<evidence type="ECO:0000256" key="3">
    <source>
        <dbReference type="ARBA" id="ARBA00022989"/>
    </source>
</evidence>
<evidence type="ECO:0000313" key="7">
    <source>
        <dbReference type="Proteomes" id="UP000030889"/>
    </source>
</evidence>
<dbReference type="EMBL" id="JRGF01000003">
    <property type="protein sequence ID" value="KHE42519.1"/>
    <property type="molecule type" value="Genomic_DNA"/>
</dbReference>
<reference evidence="6 7" key="1">
    <citation type="submission" date="2014-09" db="EMBL/GenBank/DDBJ databases">
        <title>Alistipes sp. 627, sp. nov., a novel member of the family Rikenellaceae isolated from human faeces.</title>
        <authorList>
            <person name="Shkoporov A.N."/>
            <person name="Chaplin A.V."/>
            <person name="Motuzova O.V."/>
            <person name="Kafarskaia L.I."/>
            <person name="Khokhlova E.V."/>
            <person name="Efimov B.A."/>
        </authorList>
    </citation>
    <scope>NUCLEOTIDE SEQUENCE [LARGE SCALE GENOMIC DNA]</scope>
    <source>
        <strain evidence="6 7">627</strain>
    </source>
</reference>
<evidence type="ECO:0000313" key="6">
    <source>
        <dbReference type="EMBL" id="KHE42519.1"/>
    </source>
</evidence>
<accession>A0ABR4YJU6</accession>
<dbReference type="RefSeq" id="WP_035471988.1">
    <property type="nucleotide sequence ID" value="NZ_JRGF01000003.1"/>
</dbReference>
<gene>
    <name evidence="6" type="ORF">LG35_02670</name>
</gene>
<protein>
    <recommendedName>
        <fullName evidence="8">CvpA family protein</fullName>
    </recommendedName>
</protein>
<dbReference type="PANTHER" id="PTHR37306">
    <property type="entry name" value="COLICIN V PRODUCTION PROTEIN"/>
    <property type="match status" value="1"/>
</dbReference>
<keyword evidence="7" id="KW-1185">Reference proteome</keyword>
<evidence type="ECO:0000256" key="5">
    <source>
        <dbReference type="SAM" id="Phobius"/>
    </source>
</evidence>
<dbReference type="InterPro" id="IPR003825">
    <property type="entry name" value="Colicin-V_CvpA"/>
</dbReference>
<comment type="subcellular location">
    <subcellularLocation>
        <location evidence="1">Membrane</location>
        <topology evidence="1">Multi-pass membrane protein</topology>
    </subcellularLocation>
</comment>
<sequence>MNTLDIILLVLLLIAAVAGWRKGIIVQACGIAGLVLGILFAMRFSRTIGGWLGAGEELSPVLGFVVILVVSILVLALIGYLFKKVFRLTGFGIIDRLGGLALSVVKIGMLLAVLTGFFARMNDNYHWVKPETISDSVIYRPLQAMTDAVFPYLVKAKEKIFDETPSQEETKRAETEARPA</sequence>
<comment type="caution">
    <text evidence="6">The sequence shown here is derived from an EMBL/GenBank/DDBJ whole genome shotgun (WGS) entry which is preliminary data.</text>
</comment>
<feature type="transmembrane region" description="Helical" evidence="5">
    <location>
        <begin position="97"/>
        <end position="119"/>
    </location>
</feature>
<keyword evidence="3 5" id="KW-1133">Transmembrane helix</keyword>
<evidence type="ECO:0000256" key="2">
    <source>
        <dbReference type="ARBA" id="ARBA00022692"/>
    </source>
</evidence>
<evidence type="ECO:0000256" key="4">
    <source>
        <dbReference type="ARBA" id="ARBA00023136"/>
    </source>
</evidence>
<evidence type="ECO:0000256" key="1">
    <source>
        <dbReference type="ARBA" id="ARBA00004141"/>
    </source>
</evidence>
<dbReference type="Proteomes" id="UP000030889">
    <property type="component" value="Unassembled WGS sequence"/>
</dbReference>
<dbReference type="PANTHER" id="PTHR37306:SF1">
    <property type="entry name" value="COLICIN V PRODUCTION PROTEIN"/>
    <property type="match status" value="1"/>
</dbReference>
<keyword evidence="2 5" id="KW-0812">Transmembrane</keyword>
<feature type="transmembrane region" description="Helical" evidence="5">
    <location>
        <begin position="61"/>
        <end position="82"/>
    </location>
</feature>
<organism evidence="6 7">
    <name type="scientific">Alistipes inops</name>
    <dbReference type="NCBI Taxonomy" id="1501391"/>
    <lineage>
        <taxon>Bacteria</taxon>
        <taxon>Pseudomonadati</taxon>
        <taxon>Bacteroidota</taxon>
        <taxon>Bacteroidia</taxon>
        <taxon>Bacteroidales</taxon>
        <taxon>Rikenellaceae</taxon>
        <taxon>Alistipes</taxon>
    </lineage>
</organism>
<evidence type="ECO:0008006" key="8">
    <source>
        <dbReference type="Google" id="ProtNLM"/>
    </source>
</evidence>
<keyword evidence="4 5" id="KW-0472">Membrane</keyword>
<name>A0ABR4YJU6_9BACT</name>